<proteinExistence type="predicted"/>
<feature type="region of interest" description="Disordered" evidence="1">
    <location>
        <begin position="173"/>
        <end position="197"/>
    </location>
</feature>
<comment type="caution">
    <text evidence="2">The sequence shown here is derived from an EMBL/GenBank/DDBJ whole genome shotgun (WGS) entry which is preliminary data.</text>
</comment>
<dbReference type="Proteomes" id="UP000653454">
    <property type="component" value="Unassembled WGS sequence"/>
</dbReference>
<dbReference type="PRINTS" id="PR02085">
    <property type="entry name" value="POLR2GRINL1"/>
</dbReference>
<dbReference type="Pfam" id="PF15328">
    <property type="entry name" value="GCOM2"/>
    <property type="match status" value="1"/>
</dbReference>
<dbReference type="EMBL" id="CAJHNJ030000016">
    <property type="protein sequence ID" value="CAG9114849.1"/>
    <property type="molecule type" value="Genomic_DNA"/>
</dbReference>
<protein>
    <submittedName>
        <fullName evidence="2">(diamondback moth) hypothetical protein</fullName>
    </submittedName>
</protein>
<dbReference type="InterPro" id="IPR051375">
    <property type="entry name" value="Tuftelin_GRINL1A/MYZAP/CCD68"/>
</dbReference>
<feature type="region of interest" description="Disordered" evidence="1">
    <location>
        <begin position="266"/>
        <end position="309"/>
    </location>
</feature>
<dbReference type="GO" id="GO:0006368">
    <property type="term" value="P:transcription elongation by RNA polymerase II"/>
    <property type="evidence" value="ECO:0007669"/>
    <property type="project" value="InterPro"/>
</dbReference>
<dbReference type="AlphaFoldDB" id="A0A8S4EGW0"/>
<accession>A0A8S4EGW0</accession>
<feature type="region of interest" description="Disordered" evidence="1">
    <location>
        <begin position="1"/>
        <end position="22"/>
    </location>
</feature>
<keyword evidence="3" id="KW-1185">Reference proteome</keyword>
<name>A0A8S4EGW0_PLUXY</name>
<dbReference type="GO" id="GO:0005634">
    <property type="term" value="C:nucleus"/>
    <property type="evidence" value="ECO:0007669"/>
    <property type="project" value="InterPro"/>
</dbReference>
<dbReference type="OrthoDB" id="2408655at2759"/>
<dbReference type="GO" id="GO:0003711">
    <property type="term" value="F:transcription elongation factor activity"/>
    <property type="evidence" value="ECO:0007669"/>
    <property type="project" value="InterPro"/>
</dbReference>
<evidence type="ECO:0000313" key="2">
    <source>
        <dbReference type="EMBL" id="CAG9114849.1"/>
    </source>
</evidence>
<evidence type="ECO:0000313" key="3">
    <source>
        <dbReference type="Proteomes" id="UP000653454"/>
    </source>
</evidence>
<feature type="compositionally biased region" description="Basic and acidic residues" evidence="1">
    <location>
        <begin position="276"/>
        <end position="300"/>
    </location>
</feature>
<dbReference type="PANTHER" id="PTHR23171:SF13">
    <property type="entry name" value="DNA-DIRECTED RNA POLYMERASE II SUBUNIT GRINL1A"/>
    <property type="match status" value="1"/>
</dbReference>
<sequence>MKTINRKIPGILPPPPKTEVDGKIADLSSKTIPELIELRDRQMKLIRNNAFISKLADKGEKIKCFHEKIEKELKAKQEEEQTCQLLNRLKLNSVDEHSVQNVEWEGKVSKPKVVLDSDDDSEPEDVLHILSQNTVQQKLVRVLPPERPLISPLDLERIGEIPHVKYIVDKTENHSSPKATGHFKPYHTTKSDVHHPEKEMVRKKGKHWEVTAATPPLSIHGAAKILNLEESLKLQQEYNKHLQEVEAQHAAEKLLARTGIRMAELSEGGRQFGSYREVESEAETDHEGSDKEVHDEEPDRGGVVFTVLK</sequence>
<dbReference type="KEGG" id="pxy:105391518"/>
<reference evidence="2" key="1">
    <citation type="submission" date="2020-11" db="EMBL/GenBank/DDBJ databases">
        <authorList>
            <person name="Whiteford S."/>
        </authorList>
    </citation>
    <scope>NUCLEOTIDE SEQUENCE</scope>
</reference>
<evidence type="ECO:0000256" key="1">
    <source>
        <dbReference type="SAM" id="MobiDB-lite"/>
    </source>
</evidence>
<dbReference type="PANTHER" id="PTHR23171">
    <property type="entry name" value="GDOWN1"/>
    <property type="match status" value="1"/>
</dbReference>
<gene>
    <name evidence="2" type="ORF">PLXY2_LOCUS5434</name>
</gene>
<organism evidence="2 3">
    <name type="scientific">Plutella xylostella</name>
    <name type="common">Diamondback moth</name>
    <name type="synonym">Plutella maculipennis</name>
    <dbReference type="NCBI Taxonomy" id="51655"/>
    <lineage>
        <taxon>Eukaryota</taxon>
        <taxon>Metazoa</taxon>
        <taxon>Ecdysozoa</taxon>
        <taxon>Arthropoda</taxon>
        <taxon>Hexapoda</taxon>
        <taxon>Insecta</taxon>
        <taxon>Pterygota</taxon>
        <taxon>Neoptera</taxon>
        <taxon>Endopterygota</taxon>
        <taxon>Lepidoptera</taxon>
        <taxon>Glossata</taxon>
        <taxon>Ditrysia</taxon>
        <taxon>Yponomeutoidea</taxon>
        <taxon>Plutellidae</taxon>
        <taxon>Plutella</taxon>
    </lineage>
</organism>
<dbReference type="InterPro" id="IPR026213">
    <property type="entry name" value="GRINL1"/>
</dbReference>